<evidence type="ECO:0000313" key="2">
    <source>
        <dbReference type="EMBL" id="GFR59079.1"/>
    </source>
</evidence>
<reference evidence="2 3" key="1">
    <citation type="journal article" date="2021" name="Elife">
        <title>Chloroplast acquisition without the gene transfer in kleptoplastic sea slugs, Plakobranchus ocellatus.</title>
        <authorList>
            <person name="Maeda T."/>
            <person name="Takahashi S."/>
            <person name="Yoshida T."/>
            <person name="Shimamura S."/>
            <person name="Takaki Y."/>
            <person name="Nagai Y."/>
            <person name="Toyoda A."/>
            <person name="Suzuki Y."/>
            <person name="Arimoto A."/>
            <person name="Ishii H."/>
            <person name="Satoh N."/>
            <person name="Nishiyama T."/>
            <person name="Hasebe M."/>
            <person name="Maruyama T."/>
            <person name="Minagawa J."/>
            <person name="Obokata J."/>
            <person name="Shigenobu S."/>
        </authorList>
    </citation>
    <scope>NUCLEOTIDE SEQUENCE [LARGE SCALE GENOMIC DNA]</scope>
</reference>
<feature type="non-terminal residue" evidence="2">
    <location>
        <position position="1"/>
    </location>
</feature>
<comment type="caution">
    <text evidence="2">The sequence shown here is derived from an EMBL/GenBank/DDBJ whole genome shotgun (WGS) entry which is preliminary data.</text>
</comment>
<feature type="transmembrane region" description="Helical" evidence="1">
    <location>
        <begin position="263"/>
        <end position="284"/>
    </location>
</feature>
<dbReference type="Proteomes" id="UP000762676">
    <property type="component" value="Unassembled WGS sequence"/>
</dbReference>
<evidence type="ECO:0000313" key="3">
    <source>
        <dbReference type="Proteomes" id="UP000762676"/>
    </source>
</evidence>
<protein>
    <submittedName>
        <fullName evidence="2">Uncharacterized protein</fullName>
    </submittedName>
</protein>
<proteinExistence type="predicted"/>
<accession>A0AAV4EEK3</accession>
<sequence length="285" mass="31311">SGASSTSSVVMHVRGLQCAKVDAGPKHPNVVRDFHGHTNNLLKGFSIECGRHRHHPSHCTATKIGCHCNMLFAFLKIRFISLDKQSYTIQQTCMHLKKKNCQIGACMEIVIGGCRGYKKGIDRYGTSVFIWDRSAGTFFSLSLKSYKEEVISPVKLASAFGKYSRHYVNIVGPVRKNKCNWMGIDIRDGSTAKRCGEEKATMIPKTDAGRTPSQVVPTALKHDDSLVPLPDSTVVAGKVLSIMMPFYGCVAAWRVFWLTARLCPAIVSVYLFVVAVTPVVTLAAS</sequence>
<keyword evidence="1" id="KW-1133">Transmembrane helix</keyword>
<organism evidence="2 3">
    <name type="scientific">Elysia marginata</name>
    <dbReference type="NCBI Taxonomy" id="1093978"/>
    <lineage>
        <taxon>Eukaryota</taxon>
        <taxon>Metazoa</taxon>
        <taxon>Spiralia</taxon>
        <taxon>Lophotrochozoa</taxon>
        <taxon>Mollusca</taxon>
        <taxon>Gastropoda</taxon>
        <taxon>Heterobranchia</taxon>
        <taxon>Euthyneura</taxon>
        <taxon>Panpulmonata</taxon>
        <taxon>Sacoglossa</taxon>
        <taxon>Placobranchoidea</taxon>
        <taxon>Plakobranchidae</taxon>
        <taxon>Elysia</taxon>
    </lineage>
</organism>
<keyword evidence="1" id="KW-0812">Transmembrane</keyword>
<keyword evidence="3" id="KW-1185">Reference proteome</keyword>
<name>A0AAV4EEK3_9GAST</name>
<dbReference type="EMBL" id="BMAT01003625">
    <property type="protein sequence ID" value="GFR59079.1"/>
    <property type="molecule type" value="Genomic_DNA"/>
</dbReference>
<evidence type="ECO:0000256" key="1">
    <source>
        <dbReference type="SAM" id="Phobius"/>
    </source>
</evidence>
<keyword evidence="1" id="KW-0472">Membrane</keyword>
<gene>
    <name evidence="2" type="ORF">ElyMa_001785400</name>
</gene>
<feature type="transmembrane region" description="Helical" evidence="1">
    <location>
        <begin position="235"/>
        <end position="256"/>
    </location>
</feature>
<dbReference type="AlphaFoldDB" id="A0AAV4EEK3"/>